<keyword evidence="2" id="KW-0805">Transcription regulation</keyword>
<keyword evidence="3" id="KW-0804">Transcription</keyword>
<keyword evidence="8" id="KW-1185">Reference proteome</keyword>
<evidence type="ECO:0000313" key="8">
    <source>
        <dbReference type="Proteomes" id="UP000053095"/>
    </source>
</evidence>
<accession>A0A0B8MYP8</accession>
<dbReference type="CDD" id="cd12148">
    <property type="entry name" value="fungal_TF_MHR"/>
    <property type="match status" value="1"/>
</dbReference>
<evidence type="ECO:0000256" key="4">
    <source>
        <dbReference type="ARBA" id="ARBA00023242"/>
    </source>
</evidence>
<dbReference type="AlphaFoldDB" id="A0A0B8MYP8"/>
<dbReference type="SMART" id="SM00906">
    <property type="entry name" value="Fungal_trans"/>
    <property type="match status" value="1"/>
</dbReference>
<evidence type="ECO:0000313" key="7">
    <source>
        <dbReference type="EMBL" id="GAM43304.1"/>
    </source>
</evidence>
<feature type="region of interest" description="Disordered" evidence="5">
    <location>
        <begin position="341"/>
        <end position="370"/>
    </location>
</feature>
<sequence>MDVSMPEDPCDRDLPCANCRSRRRELLCSYNHDAPTSNTTNKAGKRSSSTPTHPVLLPSTPLKVAEPLSTVAATWGYSQTGASTISCLKKVEMVSSSEDQSSISDISSTYATHAESLGILNKYKDLIRQLPAKVFIDKLVAIFMREFNWQYYVVDPDVFYTQLREWNSLPFSIYSTEGWHRTSPDLRVFPAVLFHMVATALLLLSDEEETEFATLKYAATMTFEDLARDFSASGADIVGLFGKKVLSFTTVQAEFLRASFLKYTANVAESWHMIGIAIRDAQELGMHRDNFDSNPIGKSLEEVLENQWLIERRRKVYMVLATWDIHMSLILGRPGTVDWRHGSPSLPTDAPAPSNRSKTPIFPRNPEKDPPTPLTRFLWLYEISSPLKDMQDLEQDGPYPKDFSKIDRLHQKIMSLHDSTPGIFRLENPDTRWDDHPDVAHWIQETRLYFQMFHDFSIMALHRSYVFHRKESRAEALRACLAVLDMQKLMFEELSSSSWRNFMLFFGTFDAIVLIASIYIVFPHDHPDLRHLSVQHIHWAIERFAVLQARNPLARSAQAVLRAIFDKVTKTLSQSMSPPTTSEAFHTTTETPETLHTQISGGQELNSIVAQTNNVYESETIGTTAVNMPTETQVSPSSWPLAQHGLSNIMSTFATSDLIFNDLTAVQGWSNMTEAADAGVEGGAGSSHWQFGGNIGEDTLWQMLNQIQPE</sequence>
<dbReference type="InterPro" id="IPR050613">
    <property type="entry name" value="Sec_Metabolite_Reg"/>
</dbReference>
<dbReference type="GO" id="GO:0008270">
    <property type="term" value="F:zinc ion binding"/>
    <property type="evidence" value="ECO:0007669"/>
    <property type="project" value="InterPro"/>
</dbReference>
<evidence type="ECO:0000256" key="2">
    <source>
        <dbReference type="ARBA" id="ARBA00023015"/>
    </source>
</evidence>
<evidence type="ECO:0000256" key="1">
    <source>
        <dbReference type="ARBA" id="ARBA00004123"/>
    </source>
</evidence>
<dbReference type="PANTHER" id="PTHR31001">
    <property type="entry name" value="UNCHARACTERIZED TRANSCRIPTIONAL REGULATORY PROTEIN"/>
    <property type="match status" value="1"/>
</dbReference>
<feature type="region of interest" description="Disordered" evidence="5">
    <location>
        <begin position="31"/>
        <end position="56"/>
    </location>
</feature>
<dbReference type="GO" id="GO:0006351">
    <property type="term" value="P:DNA-templated transcription"/>
    <property type="evidence" value="ECO:0007669"/>
    <property type="project" value="InterPro"/>
</dbReference>
<reference evidence="8" key="1">
    <citation type="journal article" date="2015" name="Genome Announc.">
        <title>Draft genome sequence of Talaromyces cellulolyticus strain Y-94, a source of lignocellulosic biomass-degrading enzymes.</title>
        <authorList>
            <person name="Fujii T."/>
            <person name="Koike H."/>
            <person name="Sawayama S."/>
            <person name="Yano S."/>
            <person name="Inoue H."/>
        </authorList>
    </citation>
    <scope>NUCLEOTIDE SEQUENCE [LARGE SCALE GENOMIC DNA]</scope>
    <source>
        <strain evidence="8">Y-94</strain>
    </source>
</reference>
<evidence type="ECO:0000256" key="5">
    <source>
        <dbReference type="SAM" id="MobiDB-lite"/>
    </source>
</evidence>
<keyword evidence="4" id="KW-0539">Nucleus</keyword>
<name>A0A0B8MYP8_TALPI</name>
<dbReference type="InterPro" id="IPR007219">
    <property type="entry name" value="XnlR_reg_dom"/>
</dbReference>
<feature type="compositionally biased region" description="Polar residues" evidence="5">
    <location>
        <begin position="34"/>
        <end position="52"/>
    </location>
</feature>
<dbReference type="PANTHER" id="PTHR31001:SF87">
    <property type="entry name" value="COL-21"/>
    <property type="match status" value="1"/>
</dbReference>
<gene>
    <name evidence="7" type="ORF">TCE0_047f18010</name>
</gene>
<evidence type="ECO:0000259" key="6">
    <source>
        <dbReference type="SMART" id="SM00906"/>
    </source>
</evidence>
<dbReference type="Pfam" id="PF04082">
    <property type="entry name" value="Fungal_trans"/>
    <property type="match status" value="1"/>
</dbReference>
<evidence type="ECO:0000256" key="3">
    <source>
        <dbReference type="ARBA" id="ARBA00023163"/>
    </source>
</evidence>
<proteinExistence type="predicted"/>
<organism evidence="7 8">
    <name type="scientific">Talaromyces pinophilus</name>
    <name type="common">Penicillium pinophilum</name>
    <dbReference type="NCBI Taxonomy" id="128442"/>
    <lineage>
        <taxon>Eukaryota</taxon>
        <taxon>Fungi</taxon>
        <taxon>Dikarya</taxon>
        <taxon>Ascomycota</taxon>
        <taxon>Pezizomycotina</taxon>
        <taxon>Eurotiomycetes</taxon>
        <taxon>Eurotiomycetidae</taxon>
        <taxon>Eurotiales</taxon>
        <taxon>Trichocomaceae</taxon>
        <taxon>Talaromyces</taxon>
        <taxon>Talaromyces sect. Talaromyces</taxon>
    </lineage>
</organism>
<comment type="subcellular location">
    <subcellularLocation>
        <location evidence="1">Nucleus</location>
    </subcellularLocation>
</comment>
<feature type="domain" description="Xylanolytic transcriptional activator regulatory" evidence="6">
    <location>
        <begin position="270"/>
        <end position="353"/>
    </location>
</feature>
<protein>
    <recommendedName>
        <fullName evidence="6">Xylanolytic transcriptional activator regulatory domain-containing protein</fullName>
    </recommendedName>
</protein>
<dbReference type="GO" id="GO:0005634">
    <property type="term" value="C:nucleus"/>
    <property type="evidence" value="ECO:0007669"/>
    <property type="project" value="UniProtKB-SubCell"/>
</dbReference>
<dbReference type="EMBL" id="DF933843">
    <property type="protein sequence ID" value="GAM43304.1"/>
    <property type="molecule type" value="Genomic_DNA"/>
</dbReference>
<dbReference type="Proteomes" id="UP000053095">
    <property type="component" value="Unassembled WGS sequence"/>
</dbReference>
<dbReference type="GO" id="GO:0003677">
    <property type="term" value="F:DNA binding"/>
    <property type="evidence" value="ECO:0007669"/>
    <property type="project" value="InterPro"/>
</dbReference>